<dbReference type="RefSeq" id="WP_313605742.1">
    <property type="nucleotide sequence ID" value="NZ_DAMCKS010000020.1"/>
</dbReference>
<dbReference type="PRINTS" id="PR00080">
    <property type="entry name" value="SDRFAMILY"/>
</dbReference>
<dbReference type="SUPFAM" id="SSF51735">
    <property type="entry name" value="NAD(P)-binding Rossmann-fold domains"/>
    <property type="match status" value="1"/>
</dbReference>
<evidence type="ECO:0000256" key="2">
    <source>
        <dbReference type="RuleBase" id="RU000363"/>
    </source>
</evidence>
<comment type="similarity">
    <text evidence="1 2">Belongs to the short-chain dehydrogenases/reductases (SDR) family.</text>
</comment>
<dbReference type="InterPro" id="IPR020904">
    <property type="entry name" value="Sc_DH/Rdtase_CS"/>
</dbReference>
<gene>
    <name evidence="3" type="ORF">ACBP88_15435</name>
</gene>
<dbReference type="PRINTS" id="PR00081">
    <property type="entry name" value="GDHRDH"/>
</dbReference>
<comment type="caution">
    <text evidence="3">The sequence shown here is derived from an EMBL/GenBank/DDBJ whole genome shotgun (WGS) entry which is preliminary data.</text>
</comment>
<accession>A0ABV4IG64</accession>
<dbReference type="PROSITE" id="PS00061">
    <property type="entry name" value="ADH_SHORT"/>
    <property type="match status" value="1"/>
</dbReference>
<evidence type="ECO:0000313" key="4">
    <source>
        <dbReference type="Proteomes" id="UP001567350"/>
    </source>
</evidence>
<dbReference type="Gene3D" id="3.40.50.720">
    <property type="entry name" value="NAD(P)-binding Rossmann-like Domain"/>
    <property type="match status" value="1"/>
</dbReference>
<dbReference type="EMBL" id="JBGJLR010000021">
    <property type="protein sequence ID" value="MEZ2740820.1"/>
    <property type="molecule type" value="Genomic_DNA"/>
</dbReference>
<keyword evidence="3" id="KW-0560">Oxidoreductase</keyword>
<dbReference type="InterPro" id="IPR050259">
    <property type="entry name" value="SDR"/>
</dbReference>
<sequence>MNIDLQGKKAVITGSTVGIGLAIAKSLAQAGADVVVNGRSQEAVDKAVAAVLSAAPAARVQGVAADLATASGCQEFTARIPDCDILVNNLGVYGTVPFFDISDEEWQRYWDVNLMSGVRMSRAYMQQMLQRNWGRVIFIASESAYNIPADMVHYGMSKTAMLGLARGLAKVAAGTGVTVNSVLPGPTLSEGAAAMLLASAPEGQTLEQAGVEFVKKHRPSSIIGRAAQLQEVANMVAYVASPLSSATTGAALRVEGGIVDSI</sequence>
<reference evidence="3 4" key="1">
    <citation type="submission" date="2024-08" db="EMBL/GenBank/DDBJ databases">
        <authorList>
            <person name="Feng Z."/>
            <person name="Ronholm J."/>
        </authorList>
    </citation>
    <scope>NUCLEOTIDE SEQUENCE [LARGE SCALE GENOMIC DNA]</scope>
    <source>
        <strain evidence="3 4">4-AB0-8</strain>
    </source>
</reference>
<evidence type="ECO:0000256" key="1">
    <source>
        <dbReference type="ARBA" id="ARBA00006484"/>
    </source>
</evidence>
<organism evidence="3 4">
    <name type="scientific">Comamonas jiangduensis</name>
    <dbReference type="NCBI Taxonomy" id="1194168"/>
    <lineage>
        <taxon>Bacteria</taxon>
        <taxon>Pseudomonadati</taxon>
        <taxon>Pseudomonadota</taxon>
        <taxon>Betaproteobacteria</taxon>
        <taxon>Burkholderiales</taxon>
        <taxon>Comamonadaceae</taxon>
        <taxon>Comamonas</taxon>
    </lineage>
</organism>
<dbReference type="InterPro" id="IPR002347">
    <property type="entry name" value="SDR_fam"/>
</dbReference>
<name>A0ABV4IG64_9BURK</name>
<proteinExistence type="inferred from homology"/>
<dbReference type="PANTHER" id="PTHR42879">
    <property type="entry name" value="3-OXOACYL-(ACYL-CARRIER-PROTEIN) REDUCTASE"/>
    <property type="match status" value="1"/>
</dbReference>
<protein>
    <submittedName>
        <fullName evidence="3">SDR family NAD(P)-dependent oxidoreductase</fullName>
        <ecNumber evidence="3">1.1.1.-</ecNumber>
    </submittedName>
</protein>
<dbReference type="Proteomes" id="UP001567350">
    <property type="component" value="Unassembled WGS sequence"/>
</dbReference>
<dbReference type="EC" id="1.1.1.-" evidence="3"/>
<dbReference type="GO" id="GO:0016491">
    <property type="term" value="F:oxidoreductase activity"/>
    <property type="evidence" value="ECO:0007669"/>
    <property type="project" value="UniProtKB-KW"/>
</dbReference>
<dbReference type="InterPro" id="IPR036291">
    <property type="entry name" value="NAD(P)-bd_dom_sf"/>
</dbReference>
<dbReference type="CDD" id="cd05233">
    <property type="entry name" value="SDR_c"/>
    <property type="match status" value="1"/>
</dbReference>
<dbReference type="Pfam" id="PF00106">
    <property type="entry name" value="adh_short"/>
    <property type="match status" value="1"/>
</dbReference>
<keyword evidence="4" id="KW-1185">Reference proteome</keyword>
<evidence type="ECO:0000313" key="3">
    <source>
        <dbReference type="EMBL" id="MEZ2740820.1"/>
    </source>
</evidence>